<protein>
    <submittedName>
        <fullName evidence="1">Uncharacterized protein</fullName>
    </submittedName>
</protein>
<evidence type="ECO:0000313" key="1">
    <source>
        <dbReference type="EMBL" id="QTR51884.1"/>
    </source>
</evidence>
<sequence>MDTEKYNRSITLFCPTCGNSQFSPVSSDDINSELQKCASCGREITRDELIKENSENIEEHAKEIKEEITRDITAKLKKRLSSMFK</sequence>
<dbReference type="Proteomes" id="UP000672027">
    <property type="component" value="Chromosome"/>
</dbReference>
<name>A0ABX7X9J0_9GAMM</name>
<evidence type="ECO:0000313" key="2">
    <source>
        <dbReference type="Proteomes" id="UP000672027"/>
    </source>
</evidence>
<proteinExistence type="predicted"/>
<organism evidence="1 2">
    <name type="scientific">Candidatus Thiothrix anitrata</name>
    <dbReference type="NCBI Taxonomy" id="2823902"/>
    <lineage>
        <taxon>Bacteria</taxon>
        <taxon>Pseudomonadati</taxon>
        <taxon>Pseudomonadota</taxon>
        <taxon>Gammaproteobacteria</taxon>
        <taxon>Thiotrichales</taxon>
        <taxon>Thiotrichaceae</taxon>
        <taxon>Thiothrix</taxon>
    </lineage>
</organism>
<dbReference type="RefSeq" id="WP_210230824.1">
    <property type="nucleotide sequence ID" value="NZ_CP072800.1"/>
</dbReference>
<accession>A0ABX7X9J0</accession>
<dbReference type="EMBL" id="CP072800">
    <property type="protein sequence ID" value="QTR51884.1"/>
    <property type="molecule type" value="Genomic_DNA"/>
</dbReference>
<reference evidence="1 2" key="1">
    <citation type="submission" date="2021-04" db="EMBL/GenBank/DDBJ databases">
        <title>Genomics, taxonomy and metabolism of representatives of sulfur bacteria of the genus Thiothrix: Thiothrix fructosivorans QT, Thiothrix unzii A1T and three new species, Thiothrix subterranea sp. nov., Thiothrix litoralis sp. nov. and 'Candidatus Thiothrix anitrata' sp. nov.</title>
        <authorList>
            <person name="Ravin N.V."/>
            <person name="Smolyakov D."/>
            <person name="Rudenko T.S."/>
            <person name="Mardanov A.V."/>
            <person name="Beletsky A.V."/>
            <person name="Markov N.D."/>
            <person name="Fomenkov A.I."/>
            <person name="Roberts R.J."/>
            <person name="Karnachuk O.V."/>
            <person name="Novikov A."/>
            <person name="Grabovich M.Y."/>
        </authorList>
    </citation>
    <scope>NUCLEOTIDE SEQUENCE [LARGE SCALE GENOMIC DNA]</scope>
    <source>
        <strain evidence="1 2">A52</strain>
    </source>
</reference>
<keyword evidence="2" id="KW-1185">Reference proteome</keyword>
<gene>
    <name evidence="1" type="ORF">J8380_11820</name>
</gene>